<dbReference type="EMBL" id="JAFBMS010000237">
    <property type="protein sequence ID" value="KAG9332490.1"/>
    <property type="molecule type" value="Genomic_DNA"/>
</dbReference>
<accession>A0A8T2MZ59</accession>
<comment type="caution">
    <text evidence="2">The sequence shown here is derived from an EMBL/GenBank/DDBJ whole genome shotgun (WGS) entry which is preliminary data.</text>
</comment>
<evidence type="ECO:0000313" key="2">
    <source>
        <dbReference type="EMBL" id="KAG9332490.1"/>
    </source>
</evidence>
<gene>
    <name evidence="2" type="ORF">JZ751_014588</name>
</gene>
<evidence type="ECO:0000313" key="3">
    <source>
        <dbReference type="Proteomes" id="UP000824540"/>
    </source>
</evidence>
<keyword evidence="3" id="KW-1185">Reference proteome</keyword>
<dbReference type="AlphaFoldDB" id="A0A8T2MZ59"/>
<sequence>MGAAHKGEVQNMSVIIFGGAAQGNEQEGGGGVWKLTASLPPLTPPHADPFAPIVFHSDTLINEPSHTQRLSPLSPLHGIMGDTRLSVNHSVSAEERHRHSAGSSIWAAQLSLHYRKRGDRTDLRSLASANRTQDCVTMALTPHMCGNSPQRIVVQSIAGMGAGTGGEQGSVGGVGVGLQEGQGALTVHSGTKVWTYGQAQDPAEWNASNAELTGTQHMLNRTHSLKSSTSEKLGESWSKRGKEGGKEREKEGKKWGC</sequence>
<feature type="compositionally biased region" description="Polar residues" evidence="1">
    <location>
        <begin position="219"/>
        <end position="231"/>
    </location>
</feature>
<protein>
    <submittedName>
        <fullName evidence="2">Uncharacterized protein</fullName>
    </submittedName>
</protein>
<feature type="compositionally biased region" description="Basic and acidic residues" evidence="1">
    <location>
        <begin position="232"/>
        <end position="257"/>
    </location>
</feature>
<organism evidence="2 3">
    <name type="scientific">Albula glossodonta</name>
    <name type="common">roundjaw bonefish</name>
    <dbReference type="NCBI Taxonomy" id="121402"/>
    <lineage>
        <taxon>Eukaryota</taxon>
        <taxon>Metazoa</taxon>
        <taxon>Chordata</taxon>
        <taxon>Craniata</taxon>
        <taxon>Vertebrata</taxon>
        <taxon>Euteleostomi</taxon>
        <taxon>Actinopterygii</taxon>
        <taxon>Neopterygii</taxon>
        <taxon>Teleostei</taxon>
        <taxon>Albuliformes</taxon>
        <taxon>Albulidae</taxon>
        <taxon>Albula</taxon>
    </lineage>
</organism>
<dbReference type="Proteomes" id="UP000824540">
    <property type="component" value="Unassembled WGS sequence"/>
</dbReference>
<proteinExistence type="predicted"/>
<reference evidence="2" key="1">
    <citation type="thesis" date="2021" institute="BYU ScholarsArchive" country="Provo, UT, USA">
        <title>Applications of and Algorithms for Genome Assembly and Genomic Analyses with an Emphasis on Marine Teleosts.</title>
        <authorList>
            <person name="Pickett B.D."/>
        </authorList>
    </citation>
    <scope>NUCLEOTIDE SEQUENCE</scope>
    <source>
        <strain evidence="2">HI-2016</strain>
    </source>
</reference>
<evidence type="ECO:0000256" key="1">
    <source>
        <dbReference type="SAM" id="MobiDB-lite"/>
    </source>
</evidence>
<name>A0A8T2MZ59_9TELE</name>
<feature type="region of interest" description="Disordered" evidence="1">
    <location>
        <begin position="219"/>
        <end position="257"/>
    </location>
</feature>